<keyword evidence="2" id="KW-1185">Reference proteome</keyword>
<dbReference type="Proteomes" id="UP000004245">
    <property type="component" value="Unassembled WGS sequence"/>
</dbReference>
<gene>
    <name evidence="1" type="ORF">HMPREF0724_11776</name>
</gene>
<dbReference type="AlphaFoldDB" id="E9T075"/>
<proteinExistence type="predicted"/>
<comment type="caution">
    <text evidence="1">The sequence shown here is derived from an EMBL/GenBank/DDBJ whole genome shotgun (WGS) entry which is preliminary data.</text>
</comment>
<dbReference type="RefSeq" id="WP_005513018.1">
    <property type="nucleotide sequence ID" value="NZ_CM001149.1"/>
</dbReference>
<sequence>MPEPQAGVDAYADVDAVEEQWQPLTPHEKARAGALLGMAAVLLRRNVPALAAPDPETEAVARQVSIDMVIDALLPGEHRGKSSYSTTVGRIVDSATLLNPSATVVFTADQRALFGLSDTPPPSWYFGDAPRTPGGGQW</sequence>
<dbReference type="EMBL" id="ADNW02000008">
    <property type="protein sequence ID" value="EGD24658.1"/>
    <property type="molecule type" value="Genomic_DNA"/>
</dbReference>
<protein>
    <submittedName>
        <fullName evidence="1">Phage protein Gp19/Gp15/Gp42</fullName>
    </submittedName>
</protein>
<evidence type="ECO:0000313" key="2">
    <source>
        <dbReference type="Proteomes" id="UP000004245"/>
    </source>
</evidence>
<dbReference type="OrthoDB" id="4477623at2"/>
<reference evidence="1" key="1">
    <citation type="submission" date="2011-01" db="EMBL/GenBank/DDBJ databases">
        <authorList>
            <person name="Muzny D."/>
            <person name="Qin X."/>
            <person name="Buhay C."/>
            <person name="Dugan-Rocha S."/>
            <person name="Ding Y."/>
            <person name="Chen G."/>
            <person name="Hawes A."/>
            <person name="Holder M."/>
            <person name="Jhangiani S."/>
            <person name="Johnson A."/>
            <person name="Khan Z."/>
            <person name="Li Z."/>
            <person name="Liu W."/>
            <person name="Liu X."/>
            <person name="Perez L."/>
            <person name="Shen H."/>
            <person name="Wang Q."/>
            <person name="Watt J."/>
            <person name="Xi L."/>
            <person name="Xin Y."/>
            <person name="Zhou J."/>
            <person name="Deng J."/>
            <person name="Jiang H."/>
            <person name="Liu Y."/>
            <person name="Qu J."/>
            <person name="Song X.-Z."/>
            <person name="Zhang L."/>
            <person name="Villasana D."/>
            <person name="Johnson A."/>
            <person name="Liu J."/>
            <person name="Liyanage D."/>
            <person name="Lorensuhewa L."/>
            <person name="Robinson T."/>
            <person name="Song A."/>
            <person name="Song B.-B."/>
            <person name="Dinh H."/>
            <person name="Thornton R."/>
            <person name="Coyle M."/>
            <person name="Francisco L."/>
            <person name="Jackson L."/>
            <person name="Javaid M."/>
            <person name="Korchina V."/>
            <person name="Kovar C."/>
            <person name="Mata R."/>
            <person name="Mathew T."/>
            <person name="Ngo R."/>
            <person name="Nguyen L."/>
            <person name="Nguyen N."/>
            <person name="Okwuonu G."/>
            <person name="Ongeri F."/>
            <person name="Pham C."/>
            <person name="Simmons D."/>
            <person name="Wilczek-Boney K."/>
            <person name="Hale W."/>
            <person name="Jakkamsetti A."/>
            <person name="Pham P."/>
            <person name="Ruth R."/>
            <person name="San Lucas F."/>
            <person name="Warren J."/>
            <person name="Zhang J."/>
            <person name="Zhao Z."/>
            <person name="Zhou C."/>
            <person name="Zhu D."/>
            <person name="Lee S."/>
            <person name="Bess C."/>
            <person name="Blankenburg K."/>
            <person name="Forbes L."/>
            <person name="Fu Q."/>
            <person name="Gubbala S."/>
            <person name="Hirani K."/>
            <person name="Jayaseelan J.C."/>
            <person name="Lara F."/>
            <person name="Munidasa M."/>
            <person name="Palculict T."/>
            <person name="Patil S."/>
            <person name="Pu L.-L."/>
            <person name="Saada N."/>
            <person name="Tang L."/>
            <person name="Weissenberger G."/>
            <person name="Zhu Y."/>
            <person name="Hemphill L."/>
            <person name="Shang Y."/>
            <person name="Youmans B."/>
            <person name="Ayvaz T."/>
            <person name="Ross M."/>
            <person name="Santibanez J."/>
            <person name="Aqrawi P."/>
            <person name="Gross S."/>
            <person name="Joshi V."/>
            <person name="Fowler G."/>
            <person name="Nazareth L."/>
            <person name="Reid J."/>
            <person name="Worley K."/>
            <person name="Petrosino J."/>
            <person name="Highlander S."/>
            <person name="Gibbs R."/>
        </authorList>
    </citation>
    <scope>NUCLEOTIDE SEQUENCE [LARGE SCALE GENOMIC DNA]</scope>
    <source>
        <strain evidence="1">ATCC 33707</strain>
    </source>
</reference>
<name>E9T075_RHOHA</name>
<evidence type="ECO:0000313" key="1">
    <source>
        <dbReference type="EMBL" id="EGD24658.1"/>
    </source>
</evidence>
<dbReference type="HOGENOM" id="CLU_1853648_0_0_11"/>
<accession>E9T075</accession>
<organism evidence="1 2">
    <name type="scientific">Prescottella equi ATCC 33707</name>
    <dbReference type="NCBI Taxonomy" id="525370"/>
    <lineage>
        <taxon>Bacteria</taxon>
        <taxon>Bacillati</taxon>
        <taxon>Actinomycetota</taxon>
        <taxon>Actinomycetes</taxon>
        <taxon>Mycobacteriales</taxon>
        <taxon>Nocardiaceae</taxon>
        <taxon>Prescottella</taxon>
    </lineage>
</organism>